<reference evidence="1" key="1">
    <citation type="journal article" date="2021" name="Proc. Natl. Acad. Sci. U.S.A.">
        <title>A Catalog of Tens of Thousands of Viruses from Human Metagenomes Reveals Hidden Associations with Chronic Diseases.</title>
        <authorList>
            <person name="Tisza M.J."/>
            <person name="Buck C.B."/>
        </authorList>
    </citation>
    <scope>NUCLEOTIDE SEQUENCE</scope>
    <source>
        <strain evidence="1">CtgN495</strain>
    </source>
</reference>
<dbReference type="EMBL" id="BK016063">
    <property type="protein sequence ID" value="DAF92168.1"/>
    <property type="molecule type" value="Genomic_DNA"/>
</dbReference>
<proteinExistence type="predicted"/>
<accession>A0A8S5UCG9</accession>
<sequence length="134" mass="15607">MKKMVRSFRRDVKASSMNTKITQTNKIRVGGNNFRVHTTEYNDAPDADVIQLYNDFCASISMIAPYDDADYFWATITRGTIKYIRGGKVKEIDYYMNADDMDIENSEWANEIIEQVCVRLNQLNKNIEPRIIHN</sequence>
<evidence type="ECO:0000313" key="1">
    <source>
        <dbReference type="EMBL" id="DAF92168.1"/>
    </source>
</evidence>
<name>A0A8S5UCG9_9CAUD</name>
<organism evidence="1">
    <name type="scientific">Siphoviridae sp. ctgN495</name>
    <dbReference type="NCBI Taxonomy" id="2825608"/>
    <lineage>
        <taxon>Viruses</taxon>
        <taxon>Duplodnaviria</taxon>
        <taxon>Heunggongvirae</taxon>
        <taxon>Uroviricota</taxon>
        <taxon>Caudoviricetes</taxon>
    </lineage>
</organism>
<protein>
    <submittedName>
        <fullName evidence="1">Uncharacterized protein</fullName>
    </submittedName>
</protein>